<comment type="caution">
    <text evidence="2">The sequence shown here is derived from an EMBL/GenBank/DDBJ whole genome shotgun (WGS) entry which is preliminary data.</text>
</comment>
<dbReference type="InterPro" id="IPR002589">
    <property type="entry name" value="Macro_dom"/>
</dbReference>
<proteinExistence type="predicted"/>
<accession>A0ABW5S269</accession>
<dbReference type="RefSeq" id="WP_253061276.1">
    <property type="nucleotide sequence ID" value="NZ_JAMXWM010000008.1"/>
</dbReference>
<dbReference type="PANTHER" id="PTHR11106">
    <property type="entry name" value="GANGLIOSIDE INDUCED DIFFERENTIATION ASSOCIATED PROTEIN 2-RELATED"/>
    <property type="match status" value="1"/>
</dbReference>
<evidence type="ECO:0000259" key="1">
    <source>
        <dbReference type="PROSITE" id="PS51154"/>
    </source>
</evidence>
<keyword evidence="2" id="KW-0378">Hydrolase</keyword>
<dbReference type="Gene3D" id="3.40.220.10">
    <property type="entry name" value="Leucine Aminopeptidase, subunit E, domain 1"/>
    <property type="match status" value="1"/>
</dbReference>
<dbReference type="SMART" id="SM00506">
    <property type="entry name" value="A1pp"/>
    <property type="match status" value="1"/>
</dbReference>
<evidence type="ECO:0000313" key="2">
    <source>
        <dbReference type="EMBL" id="MFD2693861.1"/>
    </source>
</evidence>
<name>A0ABW5S269_9BACL</name>
<gene>
    <name evidence="2" type="ORF">ACFSUE_09525</name>
</gene>
<organism evidence="2 3">
    <name type="scientific">Sporolactobacillus shoreicorticis</name>
    <dbReference type="NCBI Taxonomy" id="1923877"/>
    <lineage>
        <taxon>Bacteria</taxon>
        <taxon>Bacillati</taxon>
        <taxon>Bacillota</taxon>
        <taxon>Bacilli</taxon>
        <taxon>Bacillales</taxon>
        <taxon>Sporolactobacillaceae</taxon>
        <taxon>Sporolactobacillus</taxon>
    </lineage>
</organism>
<protein>
    <submittedName>
        <fullName evidence="2">O-acetyl-ADP-ribose deacetylase</fullName>
        <ecNumber evidence="2">3.1.1.106</ecNumber>
    </submittedName>
</protein>
<dbReference type="EC" id="3.1.1.106" evidence="2"/>
<dbReference type="CDD" id="cd02908">
    <property type="entry name" value="Macro_OAADPr_deacetylase"/>
    <property type="match status" value="1"/>
</dbReference>
<sequence length="172" mass="18757">MNKITIMLGDITQVSADAIVNAANTSLLGGEGVDGAIHRVAGPQLLDECRTLNGCRTGEAKITSGYRLPAKYVIHTPGPIWQGGTHHERELLKSSYVNSLKLAETHDCRTVAFPSISTGVYHFPLELAAPTAIQAIQDFLRTSKIVSHVQMVCFDERTKHAYDQALSTVNER</sequence>
<dbReference type="Proteomes" id="UP001597399">
    <property type="component" value="Unassembled WGS sequence"/>
</dbReference>
<feature type="domain" description="Macro" evidence="1">
    <location>
        <begin position="1"/>
        <end position="170"/>
    </location>
</feature>
<dbReference type="PANTHER" id="PTHR11106:SF27">
    <property type="entry name" value="MACRO DOMAIN-CONTAINING PROTEIN"/>
    <property type="match status" value="1"/>
</dbReference>
<dbReference type="InterPro" id="IPR043472">
    <property type="entry name" value="Macro_dom-like"/>
</dbReference>
<dbReference type="EMBL" id="JBHUMQ010000023">
    <property type="protein sequence ID" value="MFD2693861.1"/>
    <property type="molecule type" value="Genomic_DNA"/>
</dbReference>
<reference evidence="3" key="1">
    <citation type="journal article" date="2019" name="Int. J. Syst. Evol. Microbiol.">
        <title>The Global Catalogue of Microorganisms (GCM) 10K type strain sequencing project: providing services to taxonomists for standard genome sequencing and annotation.</title>
        <authorList>
            <consortium name="The Broad Institute Genomics Platform"/>
            <consortium name="The Broad Institute Genome Sequencing Center for Infectious Disease"/>
            <person name="Wu L."/>
            <person name="Ma J."/>
        </authorList>
    </citation>
    <scope>NUCLEOTIDE SEQUENCE [LARGE SCALE GENOMIC DNA]</scope>
    <source>
        <strain evidence="3">TISTR 2466</strain>
    </source>
</reference>
<dbReference type="SUPFAM" id="SSF52949">
    <property type="entry name" value="Macro domain-like"/>
    <property type="match status" value="1"/>
</dbReference>
<dbReference type="Pfam" id="PF01661">
    <property type="entry name" value="Macro"/>
    <property type="match status" value="1"/>
</dbReference>
<dbReference type="GO" id="GO:0061463">
    <property type="term" value="F:O-acetyl-ADP-ribose deacetylase activity"/>
    <property type="evidence" value="ECO:0007669"/>
    <property type="project" value="UniProtKB-EC"/>
</dbReference>
<dbReference type="PROSITE" id="PS51154">
    <property type="entry name" value="MACRO"/>
    <property type="match status" value="1"/>
</dbReference>
<dbReference type="NCBIfam" id="NF001664">
    <property type="entry name" value="PRK00431.1-6"/>
    <property type="match status" value="1"/>
</dbReference>
<keyword evidence="3" id="KW-1185">Reference proteome</keyword>
<evidence type="ECO:0000313" key="3">
    <source>
        <dbReference type="Proteomes" id="UP001597399"/>
    </source>
</evidence>